<accession>A0A059FIF9</accession>
<dbReference type="EMBL" id="ARYJ01000002">
    <property type="protein sequence ID" value="KCZ90273.1"/>
    <property type="molecule type" value="Genomic_DNA"/>
</dbReference>
<evidence type="ECO:0000313" key="2">
    <source>
        <dbReference type="Proteomes" id="UP000024816"/>
    </source>
</evidence>
<dbReference type="Pfam" id="PF05013">
    <property type="entry name" value="FGase"/>
    <property type="match status" value="1"/>
</dbReference>
<dbReference type="NCBIfam" id="TIGR02017">
    <property type="entry name" value="hutG_amidohyd"/>
    <property type="match status" value="1"/>
</dbReference>
<dbReference type="AlphaFoldDB" id="A0A059FIF9"/>
<reference evidence="1 2" key="1">
    <citation type="journal article" date="2014" name="Antonie Van Leeuwenhoek">
        <title>Hyphomonas beringensis sp. nov. and Hyphomonas chukchiensis sp. nov., isolated from surface seawater of the Bering Sea and Chukchi Sea.</title>
        <authorList>
            <person name="Li C."/>
            <person name="Lai Q."/>
            <person name="Li G."/>
            <person name="Dong C."/>
            <person name="Wang J."/>
            <person name="Liao Y."/>
            <person name="Shao Z."/>
        </authorList>
    </citation>
    <scope>NUCLEOTIDE SEQUENCE [LARGE SCALE GENOMIC DNA]</scope>
    <source>
        <strain evidence="1 2">VP2</strain>
    </source>
</reference>
<dbReference type="InterPro" id="IPR007709">
    <property type="entry name" value="N-FG_amidohydro"/>
</dbReference>
<dbReference type="Proteomes" id="UP000024816">
    <property type="component" value="Unassembled WGS sequence"/>
</dbReference>
<dbReference type="Gene3D" id="3.40.630.40">
    <property type="entry name" value="Zn-dependent exopeptidases"/>
    <property type="match status" value="1"/>
</dbReference>
<keyword evidence="2" id="KW-1185">Reference proteome</keyword>
<comment type="caution">
    <text evidence="1">The sequence shown here is derived from an EMBL/GenBank/DDBJ whole genome shotgun (WGS) entry which is preliminary data.</text>
</comment>
<dbReference type="GO" id="GO:0016787">
    <property type="term" value="F:hydrolase activity"/>
    <property type="evidence" value="ECO:0007669"/>
    <property type="project" value="UniProtKB-KW"/>
</dbReference>
<dbReference type="RefSeq" id="WP_035578331.1">
    <property type="nucleotide sequence ID" value="NZ_ARYJ01000002.1"/>
</dbReference>
<dbReference type="PATRIC" id="fig|1280952.3.peg.710"/>
<proteinExistence type="predicted"/>
<gene>
    <name evidence="1" type="ORF">HJA_03561</name>
</gene>
<dbReference type="OrthoDB" id="9802050at2"/>
<sequence>MKAFDIKSGQGVIVLGVPHSGTYLPPDIYANLLPQARTLADTDWHADRLYADLLPDVTLVRANFHRYVIDANRDPGGSRLYEGANTTDLVPKTDFDGNAIWSEAPGHTDIESRLVSWHHPYHAALAGELGRVHQKHGLAVLVDCHSIRSRIPFLFEGVLPDVNLGTNLGTSCDERIAATAVNACRNGGDYTFVRDGRFRGGWTTRHYGRPGKGVHAIQIELAQSNYLESECAPFEYDSAKAERLRSHLRGILRAIEDATTEMGQSHE</sequence>
<dbReference type="STRING" id="1280952.HJA_03561"/>
<dbReference type="InterPro" id="IPR010247">
    <property type="entry name" value="HutG_amidohyd"/>
</dbReference>
<protein>
    <submittedName>
        <fullName evidence="1">N-formylglutamate amidohydrolase</fullName>
    </submittedName>
</protein>
<dbReference type="eggNOG" id="COG3741">
    <property type="taxonomic scope" value="Bacteria"/>
</dbReference>
<organism evidence="1 2">
    <name type="scientific">Hyphomonas jannaschiana VP2</name>
    <dbReference type="NCBI Taxonomy" id="1280952"/>
    <lineage>
        <taxon>Bacteria</taxon>
        <taxon>Pseudomonadati</taxon>
        <taxon>Pseudomonadota</taxon>
        <taxon>Alphaproteobacteria</taxon>
        <taxon>Hyphomonadales</taxon>
        <taxon>Hyphomonadaceae</taxon>
        <taxon>Hyphomonas</taxon>
    </lineage>
</organism>
<keyword evidence="1" id="KW-0378">Hydrolase</keyword>
<evidence type="ECO:0000313" key="1">
    <source>
        <dbReference type="EMBL" id="KCZ90273.1"/>
    </source>
</evidence>
<dbReference type="SUPFAM" id="SSF53187">
    <property type="entry name" value="Zn-dependent exopeptidases"/>
    <property type="match status" value="1"/>
</dbReference>
<name>A0A059FIF9_9PROT</name>